<organism evidence="2">
    <name type="scientific">marine sediment metagenome</name>
    <dbReference type="NCBI Taxonomy" id="412755"/>
    <lineage>
        <taxon>unclassified sequences</taxon>
        <taxon>metagenomes</taxon>
        <taxon>ecological metagenomes</taxon>
    </lineage>
</organism>
<evidence type="ECO:0000256" key="1">
    <source>
        <dbReference type="SAM" id="Phobius"/>
    </source>
</evidence>
<evidence type="ECO:0008006" key="3">
    <source>
        <dbReference type="Google" id="ProtNLM"/>
    </source>
</evidence>
<dbReference type="EMBL" id="LAZR01046260">
    <property type="protein sequence ID" value="KKK96949.1"/>
    <property type="molecule type" value="Genomic_DNA"/>
</dbReference>
<keyword evidence="1" id="KW-0472">Membrane</keyword>
<dbReference type="AlphaFoldDB" id="A0A0F9C3B3"/>
<protein>
    <recommendedName>
        <fullName evidence="3">Polysaccharide biosynthesis protein C-terminal domain-containing protein</fullName>
    </recommendedName>
</protein>
<reference evidence="2" key="1">
    <citation type="journal article" date="2015" name="Nature">
        <title>Complex archaea that bridge the gap between prokaryotes and eukaryotes.</title>
        <authorList>
            <person name="Spang A."/>
            <person name="Saw J.H."/>
            <person name="Jorgensen S.L."/>
            <person name="Zaremba-Niedzwiedzka K."/>
            <person name="Martijn J."/>
            <person name="Lind A.E."/>
            <person name="van Eijk R."/>
            <person name="Schleper C."/>
            <person name="Guy L."/>
            <person name="Ettema T.J."/>
        </authorList>
    </citation>
    <scope>NUCLEOTIDE SEQUENCE</scope>
</reference>
<name>A0A0F9C3B3_9ZZZZ</name>
<gene>
    <name evidence="2" type="ORF">LCGC14_2657640</name>
</gene>
<evidence type="ECO:0000313" key="2">
    <source>
        <dbReference type="EMBL" id="KKK96949.1"/>
    </source>
</evidence>
<keyword evidence="1" id="KW-1133">Transmembrane helix</keyword>
<feature type="transmembrane region" description="Helical" evidence="1">
    <location>
        <begin position="39"/>
        <end position="57"/>
    </location>
</feature>
<comment type="caution">
    <text evidence="2">The sequence shown here is derived from an EMBL/GenBank/DDBJ whole genome shotgun (WGS) entry which is preliminary data.</text>
</comment>
<feature type="transmembrane region" description="Helical" evidence="1">
    <location>
        <begin position="63"/>
        <end position="87"/>
    </location>
</feature>
<proteinExistence type="predicted"/>
<sequence length="94" mass="9773">MLGFLTPYADVGLMLVSLEFIASLAPTVWSQFKSKTCSVPLMSSVGTTLGLVVIVLFEVSLGLHFAAAAGLASAVLWSIVAAQRVLYGGGKVAR</sequence>
<accession>A0A0F9C3B3</accession>
<keyword evidence="1" id="KW-0812">Transmembrane</keyword>
<feature type="transmembrane region" description="Helical" evidence="1">
    <location>
        <begin position="12"/>
        <end position="32"/>
    </location>
</feature>